<dbReference type="InterPro" id="IPR029058">
    <property type="entry name" value="AB_hydrolase_fold"/>
</dbReference>
<dbReference type="SUPFAM" id="SSF53474">
    <property type="entry name" value="alpha/beta-Hydrolases"/>
    <property type="match status" value="1"/>
</dbReference>
<dbReference type="PANTHER" id="PTHR43798">
    <property type="entry name" value="MONOACYLGLYCEROL LIPASE"/>
    <property type="match status" value="1"/>
</dbReference>
<organism evidence="2 3">
    <name type="scientific">Sphaerisporangium aureirubrum</name>
    <dbReference type="NCBI Taxonomy" id="1544736"/>
    <lineage>
        <taxon>Bacteria</taxon>
        <taxon>Bacillati</taxon>
        <taxon>Actinomycetota</taxon>
        <taxon>Actinomycetes</taxon>
        <taxon>Streptosporangiales</taxon>
        <taxon>Streptosporangiaceae</taxon>
        <taxon>Sphaerisporangium</taxon>
    </lineage>
</organism>
<evidence type="ECO:0000313" key="2">
    <source>
        <dbReference type="EMBL" id="MFC6079654.1"/>
    </source>
</evidence>
<feature type="domain" description="AB hydrolase-1" evidence="1">
    <location>
        <begin position="33"/>
        <end position="279"/>
    </location>
</feature>
<dbReference type="GO" id="GO:0016787">
    <property type="term" value="F:hydrolase activity"/>
    <property type="evidence" value="ECO:0007669"/>
    <property type="project" value="UniProtKB-KW"/>
</dbReference>
<dbReference type="InterPro" id="IPR050266">
    <property type="entry name" value="AB_hydrolase_sf"/>
</dbReference>
<dbReference type="Pfam" id="PF00561">
    <property type="entry name" value="Abhydrolase_1"/>
    <property type="match status" value="1"/>
</dbReference>
<keyword evidence="3" id="KW-1185">Reference proteome</keyword>
<dbReference type="RefSeq" id="WP_380745917.1">
    <property type="nucleotide sequence ID" value="NZ_JBHSRF010000001.1"/>
</dbReference>
<gene>
    <name evidence="2" type="ORF">ACFP1K_00660</name>
</gene>
<dbReference type="PANTHER" id="PTHR43798:SF33">
    <property type="entry name" value="HYDROLASE, PUTATIVE (AFU_ORTHOLOGUE AFUA_2G14860)-RELATED"/>
    <property type="match status" value="1"/>
</dbReference>
<dbReference type="EMBL" id="JBHSRF010000001">
    <property type="protein sequence ID" value="MFC6079654.1"/>
    <property type="molecule type" value="Genomic_DNA"/>
</dbReference>
<accession>A0ABW1N7W8</accession>
<name>A0ABW1N7W8_9ACTN</name>
<dbReference type="Proteomes" id="UP001596137">
    <property type="component" value="Unassembled WGS sequence"/>
</dbReference>
<dbReference type="InterPro" id="IPR000073">
    <property type="entry name" value="AB_hydrolase_1"/>
</dbReference>
<comment type="caution">
    <text evidence="2">The sequence shown here is derived from an EMBL/GenBank/DDBJ whole genome shotgun (WGS) entry which is preliminary data.</text>
</comment>
<evidence type="ECO:0000259" key="1">
    <source>
        <dbReference type="Pfam" id="PF00561"/>
    </source>
</evidence>
<protein>
    <submittedName>
        <fullName evidence="2">Alpha/beta fold hydrolase</fullName>
    </submittedName>
</protein>
<evidence type="ECO:0000313" key="3">
    <source>
        <dbReference type="Proteomes" id="UP001596137"/>
    </source>
</evidence>
<dbReference type="Gene3D" id="3.40.50.1820">
    <property type="entry name" value="alpha/beta hydrolase"/>
    <property type="match status" value="1"/>
</dbReference>
<keyword evidence="2" id="KW-0378">Hydrolase</keyword>
<sequence>MSTNPLSPGTHTVEVDGVTQRYHVHGTGPVCLAHPGGPGVHWDYLRMPEVEKHLTMVYVEPIGTGGSGRLPSHPHGYTRDRYSRNVEALIDHLAVPRVFLLGHSHGGFVAQYHALRRPGRLAGVILYDSAPVTGPEHIAEAVRGVEEFARRNAGNPGLARVLEAFGSIGAISGDEQFTAAVRGLLPAYFADYWGREREFAPMRDTVSGSHISGLDEHLVPDMIDDRESLGTLTLPALVIVGRYDVICGVRWGQELHKLIPGSELLILEDSGHFGHIEEPGAFARAVAGFTASASA</sequence>
<proteinExistence type="predicted"/>
<reference evidence="3" key="1">
    <citation type="journal article" date="2019" name="Int. J. Syst. Evol. Microbiol.">
        <title>The Global Catalogue of Microorganisms (GCM) 10K type strain sequencing project: providing services to taxonomists for standard genome sequencing and annotation.</title>
        <authorList>
            <consortium name="The Broad Institute Genomics Platform"/>
            <consortium name="The Broad Institute Genome Sequencing Center for Infectious Disease"/>
            <person name="Wu L."/>
            <person name="Ma J."/>
        </authorList>
    </citation>
    <scope>NUCLEOTIDE SEQUENCE [LARGE SCALE GENOMIC DNA]</scope>
    <source>
        <strain evidence="3">JCM 30346</strain>
    </source>
</reference>